<proteinExistence type="predicted"/>
<organism evidence="2 3">
    <name type="scientific">Dioscorea cayennensis subsp. rotundata</name>
    <name type="common">White Guinea yam</name>
    <name type="synonym">Dioscorea rotundata</name>
    <dbReference type="NCBI Taxonomy" id="55577"/>
    <lineage>
        <taxon>Eukaryota</taxon>
        <taxon>Viridiplantae</taxon>
        <taxon>Streptophyta</taxon>
        <taxon>Embryophyta</taxon>
        <taxon>Tracheophyta</taxon>
        <taxon>Spermatophyta</taxon>
        <taxon>Magnoliopsida</taxon>
        <taxon>Liliopsida</taxon>
        <taxon>Dioscoreales</taxon>
        <taxon>Dioscoreaceae</taxon>
        <taxon>Dioscorea</taxon>
    </lineage>
</organism>
<dbReference type="PANTHER" id="PTHR31973">
    <property type="entry name" value="POLYPROTEIN, PUTATIVE-RELATED"/>
    <property type="match status" value="1"/>
</dbReference>
<dbReference type="InterPro" id="IPR018289">
    <property type="entry name" value="MULE_transposase_dom"/>
</dbReference>
<name>A0AB40C3E3_DIOCR</name>
<protein>
    <submittedName>
        <fullName evidence="3">Uncharacterized protein LOC120271679</fullName>
    </submittedName>
</protein>
<dbReference type="AlphaFoldDB" id="A0AB40C3E3"/>
<feature type="domain" description="MULE transposase" evidence="1">
    <location>
        <begin position="91"/>
        <end position="127"/>
    </location>
</feature>
<dbReference type="PANTHER" id="PTHR31973:SF166">
    <property type="entry name" value="OS10G0104700 PROTEIN"/>
    <property type="match status" value="1"/>
</dbReference>
<evidence type="ECO:0000313" key="3">
    <source>
        <dbReference type="RefSeq" id="XP_039134291.1"/>
    </source>
</evidence>
<evidence type="ECO:0000313" key="2">
    <source>
        <dbReference type="Proteomes" id="UP001515500"/>
    </source>
</evidence>
<dbReference type="Pfam" id="PF10551">
    <property type="entry name" value="MULE"/>
    <property type="match status" value="1"/>
</dbReference>
<dbReference type="RefSeq" id="XP_039134291.1">
    <property type="nucleotide sequence ID" value="XM_039278357.1"/>
</dbReference>
<reference evidence="3" key="1">
    <citation type="submission" date="2025-08" db="UniProtKB">
        <authorList>
            <consortium name="RefSeq"/>
        </authorList>
    </citation>
    <scope>IDENTIFICATION</scope>
</reference>
<gene>
    <name evidence="3" type="primary">LOC120271679</name>
</gene>
<dbReference type="Proteomes" id="UP001515500">
    <property type="component" value="Chromosome 11"/>
</dbReference>
<accession>A0AB40C3E3</accession>
<sequence>MGKELVREVLHGSDIASYNLLLWCTGKVAETNLGSIIKIDRDGERFRRGFFYFHASLDGFRKDYRLLLFLDGTHLLSRYGGDALYGEENYDKIITFILDRSKGLINAIARVFPSSPHGYCLRHLQANFLKANSRLGRALKDECWSLLVKIAYACTASKFDDYGSRWGEMYSNVAESFNAWIREARHLPVCNIVDSIRFKLMNMMYRRREQCQNWDTHLCPVLHKRIEETVEESGTLVVGLFQRGTI</sequence>
<dbReference type="GeneID" id="120271679"/>
<evidence type="ECO:0000259" key="1">
    <source>
        <dbReference type="Pfam" id="PF10551"/>
    </source>
</evidence>
<keyword evidence="2" id="KW-1185">Reference proteome</keyword>